<dbReference type="Proteomes" id="UP001201812">
    <property type="component" value="Unassembled WGS sequence"/>
</dbReference>
<accession>A0AAD4MJF4</accession>
<comment type="caution">
    <text evidence="1">The sequence shown here is derived from an EMBL/GenBank/DDBJ whole genome shotgun (WGS) entry which is preliminary data.</text>
</comment>
<protein>
    <submittedName>
        <fullName evidence="1">Uncharacterized protein</fullName>
    </submittedName>
</protein>
<evidence type="ECO:0000313" key="2">
    <source>
        <dbReference type="Proteomes" id="UP001201812"/>
    </source>
</evidence>
<organism evidence="1 2">
    <name type="scientific">Ditylenchus destructor</name>
    <dbReference type="NCBI Taxonomy" id="166010"/>
    <lineage>
        <taxon>Eukaryota</taxon>
        <taxon>Metazoa</taxon>
        <taxon>Ecdysozoa</taxon>
        <taxon>Nematoda</taxon>
        <taxon>Chromadorea</taxon>
        <taxon>Rhabditida</taxon>
        <taxon>Tylenchina</taxon>
        <taxon>Tylenchomorpha</taxon>
        <taxon>Sphaerularioidea</taxon>
        <taxon>Anguinidae</taxon>
        <taxon>Anguininae</taxon>
        <taxon>Ditylenchus</taxon>
    </lineage>
</organism>
<evidence type="ECO:0000313" key="1">
    <source>
        <dbReference type="EMBL" id="KAI1695729.1"/>
    </source>
</evidence>
<gene>
    <name evidence="1" type="ORF">DdX_19425</name>
</gene>
<reference evidence="1" key="1">
    <citation type="submission" date="2022-01" db="EMBL/GenBank/DDBJ databases">
        <title>Genome Sequence Resource for Two Populations of Ditylenchus destructor, the Migratory Endoparasitic Phytonematode.</title>
        <authorList>
            <person name="Zhang H."/>
            <person name="Lin R."/>
            <person name="Xie B."/>
        </authorList>
    </citation>
    <scope>NUCLEOTIDE SEQUENCE</scope>
    <source>
        <strain evidence="1">BazhouSP</strain>
    </source>
</reference>
<keyword evidence="2" id="KW-1185">Reference proteome</keyword>
<name>A0AAD4MJF4_9BILA</name>
<dbReference type="AlphaFoldDB" id="A0AAD4MJF4"/>
<sequence length="158" mass="17922">MASNEDTLRIRVYKVWTVKKKKEKTGKEVPDVKVGPFASVGHAGSGMFTVNVTAMLQVSEPSSSWHTYFAVRILYNPSIITKYGLHVQFKFDKNQYMAWKESGFKDLTAEYEYVQRTGLRSAFSSQEIGGTLKSEDGKITVQGEKYHEKVPSEKWAGR</sequence>
<proteinExistence type="predicted"/>
<dbReference type="EMBL" id="JAKKPZ010000378">
    <property type="protein sequence ID" value="KAI1695729.1"/>
    <property type="molecule type" value="Genomic_DNA"/>
</dbReference>